<dbReference type="InterPro" id="IPR003593">
    <property type="entry name" value="AAA+_ATPase"/>
</dbReference>
<dbReference type="SMART" id="SM00382">
    <property type="entry name" value="AAA"/>
    <property type="match status" value="1"/>
</dbReference>
<sequence length="774" mass="88353">MNLTAVFSPETKELPFQSYSEYTDYLFSCVDLQLSSYIRSLMSLFAREDGSFRNILYPDIDTAYSLCEKHLSDFAGRAASVSETSAEKEEEPEELGEADSELMDLFASFAQGDSEEDREEDNEEDAEQPNVQEMLAYVRSRAAHTDPAVTPLPLHALCEKLEMDEFTTFCFACAILSSTQTNYATIFQIINQNGSTSTPTVESAARVYFGTSFSMTSAYGEMSLALETLRPVIDLHIDNAMPFSTPISPDKRLIDFLFGMHPERIDETYDRFFSLLTDQGELDPFIANREVLDALNISYDDGTRLFSLYGDEGAGRKFTIRHFCADHGLSCVSINGSKLFAYDFSFVEKALWGVCRECILLDACCCLDNLEYHEEEKEKFFGYMDLAFEKLGKHRITAFTVSFDKLPLREMTKIEFTQLEIPTPSNQERENVWRHYAKDYVLCNDVDLQEMATKFLFTPGKIKNALRQAKALSAMAKYINIVRSCLFQACYNQMSHELTKKATKIKATYTWDDIVMSKDQREALEHACDQMRYRKQVYEQWDYNRKYPYGRGLSVLLFGAPGTGKSMCAQVLANALNLELYRVDLSKVIDKYVGETEKSISMIFREAKKCNVVLFFDECDTLFAKRSDDGGSNQASNNNKTALLLQEVEAYDGVSVLATNYKHNIDPAFFRRMKFIVEFQFPDPETRYILWKTTIPKGTPLADDVDLRFLAERFEFVGGNIKNCILNAAFLAASDGDGKQVHMRHYLQAIRYEFVKTGKVFTRSDFEPYADEVL</sequence>
<dbReference type="Gene3D" id="1.10.8.60">
    <property type="match status" value="1"/>
</dbReference>
<keyword evidence="2" id="KW-0547">Nucleotide-binding</keyword>
<proteinExistence type="inferred from homology"/>
<evidence type="ECO:0000313" key="6">
    <source>
        <dbReference type="EMBL" id="HIS79093.1"/>
    </source>
</evidence>
<evidence type="ECO:0000256" key="2">
    <source>
        <dbReference type="ARBA" id="ARBA00022741"/>
    </source>
</evidence>
<dbReference type="Pfam" id="PF22977">
    <property type="entry name" value="WHD"/>
    <property type="match status" value="1"/>
</dbReference>
<feature type="domain" description="AAA+ ATPase" evidence="5">
    <location>
        <begin position="551"/>
        <end position="685"/>
    </location>
</feature>
<dbReference type="AlphaFoldDB" id="A0A9D1FSD0"/>
<dbReference type="CDD" id="cd19481">
    <property type="entry name" value="RecA-like_protease"/>
    <property type="match status" value="1"/>
</dbReference>
<dbReference type="GO" id="GO:0016887">
    <property type="term" value="F:ATP hydrolysis activity"/>
    <property type="evidence" value="ECO:0007669"/>
    <property type="project" value="InterPro"/>
</dbReference>
<keyword evidence="3 6" id="KW-0067">ATP-binding</keyword>
<accession>A0A9D1FSD0</accession>
<dbReference type="EMBL" id="DVJM01000140">
    <property type="protein sequence ID" value="HIS79093.1"/>
    <property type="molecule type" value="Genomic_DNA"/>
</dbReference>
<dbReference type="InterPro" id="IPR050221">
    <property type="entry name" value="26S_Proteasome_ATPase"/>
</dbReference>
<dbReference type="Pfam" id="PF00004">
    <property type="entry name" value="AAA"/>
    <property type="match status" value="1"/>
</dbReference>
<reference evidence="6" key="1">
    <citation type="submission" date="2020-10" db="EMBL/GenBank/DDBJ databases">
        <authorList>
            <person name="Gilroy R."/>
        </authorList>
    </citation>
    <scope>NUCLEOTIDE SEQUENCE</scope>
    <source>
        <strain evidence="6">6086</strain>
    </source>
</reference>
<evidence type="ECO:0000256" key="4">
    <source>
        <dbReference type="SAM" id="MobiDB-lite"/>
    </source>
</evidence>
<dbReference type="InterPro" id="IPR003959">
    <property type="entry name" value="ATPase_AAA_core"/>
</dbReference>
<feature type="compositionally biased region" description="Acidic residues" evidence="4">
    <location>
        <begin position="113"/>
        <end position="127"/>
    </location>
</feature>
<dbReference type="InterPro" id="IPR054472">
    <property type="entry name" value="WHD"/>
</dbReference>
<evidence type="ECO:0000313" key="7">
    <source>
        <dbReference type="Proteomes" id="UP000824141"/>
    </source>
</evidence>
<dbReference type="Gene3D" id="3.40.50.300">
    <property type="entry name" value="P-loop containing nucleotide triphosphate hydrolases"/>
    <property type="match status" value="1"/>
</dbReference>
<dbReference type="Proteomes" id="UP000824141">
    <property type="component" value="Unassembled WGS sequence"/>
</dbReference>
<comment type="similarity">
    <text evidence="1">Belongs to the AAA ATPase family.</text>
</comment>
<protein>
    <submittedName>
        <fullName evidence="6">ATP-binding protein</fullName>
    </submittedName>
</protein>
<organism evidence="6 7">
    <name type="scientific">Candidatus Caccousia stercoris</name>
    <dbReference type="NCBI Taxonomy" id="2840723"/>
    <lineage>
        <taxon>Bacteria</taxon>
        <taxon>Bacillati</taxon>
        <taxon>Bacillota</taxon>
        <taxon>Clostridia</taxon>
        <taxon>Eubacteriales</taxon>
        <taxon>Oscillospiraceae</taxon>
        <taxon>Oscillospiraceae incertae sedis</taxon>
        <taxon>Candidatus Caccousia</taxon>
    </lineage>
</organism>
<comment type="caution">
    <text evidence="6">The sequence shown here is derived from an EMBL/GenBank/DDBJ whole genome shotgun (WGS) entry which is preliminary data.</text>
</comment>
<dbReference type="PANTHER" id="PTHR23073">
    <property type="entry name" value="26S PROTEASOME REGULATORY SUBUNIT"/>
    <property type="match status" value="1"/>
</dbReference>
<evidence type="ECO:0000259" key="5">
    <source>
        <dbReference type="SMART" id="SM00382"/>
    </source>
</evidence>
<dbReference type="GO" id="GO:0005524">
    <property type="term" value="F:ATP binding"/>
    <property type="evidence" value="ECO:0007669"/>
    <property type="project" value="UniProtKB-KW"/>
</dbReference>
<dbReference type="InterPro" id="IPR027417">
    <property type="entry name" value="P-loop_NTPase"/>
</dbReference>
<evidence type="ECO:0000256" key="3">
    <source>
        <dbReference type="ARBA" id="ARBA00022840"/>
    </source>
</evidence>
<name>A0A9D1FSD0_9FIRM</name>
<feature type="region of interest" description="Disordered" evidence="4">
    <location>
        <begin position="111"/>
        <end position="130"/>
    </location>
</feature>
<dbReference type="SUPFAM" id="SSF52540">
    <property type="entry name" value="P-loop containing nucleoside triphosphate hydrolases"/>
    <property type="match status" value="2"/>
</dbReference>
<evidence type="ECO:0000256" key="1">
    <source>
        <dbReference type="ARBA" id="ARBA00006914"/>
    </source>
</evidence>
<gene>
    <name evidence="6" type="ORF">IAD03_06955</name>
</gene>
<reference evidence="6" key="2">
    <citation type="journal article" date="2021" name="PeerJ">
        <title>Extensive microbial diversity within the chicken gut microbiome revealed by metagenomics and culture.</title>
        <authorList>
            <person name="Gilroy R."/>
            <person name="Ravi A."/>
            <person name="Getino M."/>
            <person name="Pursley I."/>
            <person name="Horton D.L."/>
            <person name="Alikhan N.F."/>
            <person name="Baker D."/>
            <person name="Gharbi K."/>
            <person name="Hall N."/>
            <person name="Watson M."/>
            <person name="Adriaenssens E.M."/>
            <person name="Foster-Nyarko E."/>
            <person name="Jarju S."/>
            <person name="Secka A."/>
            <person name="Antonio M."/>
            <person name="Oren A."/>
            <person name="Chaudhuri R.R."/>
            <person name="La Ragione R."/>
            <person name="Hildebrand F."/>
            <person name="Pallen M.J."/>
        </authorList>
    </citation>
    <scope>NUCLEOTIDE SEQUENCE</scope>
    <source>
        <strain evidence="6">6086</strain>
    </source>
</reference>